<proteinExistence type="inferred from homology"/>
<dbReference type="SUPFAM" id="SSF51989">
    <property type="entry name" value="Glycosyl hydrolases family 6, cellulases"/>
    <property type="match status" value="1"/>
</dbReference>
<gene>
    <name evidence="4" type="ORF">SKP52_07890</name>
</gene>
<dbReference type="GO" id="GO:0030245">
    <property type="term" value="P:cellulose catabolic process"/>
    <property type="evidence" value="ECO:0007669"/>
    <property type="project" value="UniProtKB-KW"/>
</dbReference>
<dbReference type="PANTHER" id="PTHR34876:SF4">
    <property type="entry name" value="1,4-BETA-D-GLUCAN CELLOBIOHYDROLASE C-RELATED"/>
    <property type="match status" value="1"/>
</dbReference>
<feature type="active site" description="Proton acceptor" evidence="1">
    <location>
        <position position="354"/>
    </location>
</feature>
<feature type="chain" id="PRO_5005109605" description="Glucanase" evidence="3">
    <location>
        <begin position="23"/>
        <end position="398"/>
    </location>
</feature>
<dbReference type="RefSeq" id="WP_039573592.1">
    <property type="nucleotide sequence ID" value="NZ_CP009122.1"/>
</dbReference>
<dbReference type="EMBL" id="CP009122">
    <property type="protein sequence ID" value="AJA08497.1"/>
    <property type="molecule type" value="Genomic_DNA"/>
</dbReference>
<dbReference type="OrthoDB" id="9775889at2"/>
<feature type="binding site" evidence="2">
    <location>
        <position position="223"/>
    </location>
    <ligand>
        <name>substrate</name>
    </ligand>
</feature>
<comment type="similarity">
    <text evidence="3">Belongs to the glycosyl hydrolase family 6.</text>
</comment>
<keyword evidence="3" id="KW-0624">Polysaccharide degradation</keyword>
<dbReference type="PRINTS" id="PR00733">
    <property type="entry name" value="GLHYDRLASE6"/>
</dbReference>
<feature type="binding site" evidence="2">
    <location>
        <position position="61"/>
    </location>
    <ligand>
        <name>substrate</name>
    </ligand>
</feature>
<dbReference type="InterPro" id="IPR036434">
    <property type="entry name" value="Beta_cellobiohydrolase_sf"/>
</dbReference>
<sequence>MIRPLIAVSMTSLLILATPAFGQAPALFVDNRSTTANAAERLEEQDREIALRLSKIPSASWLTYGSPDVVEEKARDIVGRAFLQGHIPVLAIYNIPYRDCALYSAGGAADSRAYREWILGVARGIGDRATIVILEPDGLGVIPWHRTLAGDIEGCRPEGKNEGAAAQRYEKLRSAVAILAERPGVSIYLDGTGSSWLAPGEIASRLVKADVAKVSGFFLNVSNFERDDRVIPYARWVSDCIALITRGGLDPRECPSQYSPAVFDDEKSWAATDKAYDRLFVRTGLKRDPSRQKHAVIDTSRNGRGSWKPPVGKYRDAEVWCNPPGRGLGRRPSLESGNPYVDAFLWIKVPGESDGECLRGTAGPADPERGVKAPPAGQWFPAQARELIELAEPPLPAE</sequence>
<evidence type="ECO:0000313" key="5">
    <source>
        <dbReference type="Proteomes" id="UP000030907"/>
    </source>
</evidence>
<feature type="signal peptide" evidence="3">
    <location>
        <begin position="1"/>
        <end position="22"/>
    </location>
</feature>
<dbReference type="PIRSF" id="PIRSF001100">
    <property type="entry name" value="Beta_cellobiohydrolase"/>
    <property type="match status" value="1"/>
</dbReference>
<protein>
    <recommendedName>
        <fullName evidence="3">Glucanase</fullName>
        <ecNumber evidence="3">3.2.1.-</ecNumber>
    </recommendedName>
</protein>
<dbReference type="Proteomes" id="UP000030907">
    <property type="component" value="Chromosome"/>
</dbReference>
<keyword evidence="3" id="KW-0136">Cellulose degradation</keyword>
<feature type="active site" description="Proton donor" evidence="1">
    <location>
        <position position="137"/>
    </location>
</feature>
<keyword evidence="3 4" id="KW-0378">Hydrolase</keyword>
<feature type="binding site" evidence="2">
    <location>
        <position position="196"/>
    </location>
    <ligand>
        <name>substrate</name>
    </ligand>
</feature>
<dbReference type="STRING" id="1515612.SKP52_07890"/>
<evidence type="ECO:0000313" key="4">
    <source>
        <dbReference type="EMBL" id="AJA08497.1"/>
    </source>
</evidence>
<keyword evidence="3 4" id="KW-0326">Glycosidase</keyword>
<dbReference type="InterPro" id="IPR016288">
    <property type="entry name" value="Beta_cellobiohydrolase"/>
</dbReference>
<keyword evidence="5" id="KW-1185">Reference proteome</keyword>
<name>A0A0A7PKM6_9SPHN</name>
<evidence type="ECO:0000256" key="1">
    <source>
        <dbReference type="PIRSR" id="PIRSR001100-1"/>
    </source>
</evidence>
<dbReference type="Gene3D" id="3.20.20.40">
    <property type="entry name" value="1, 4-beta cellobiohydrolase"/>
    <property type="match status" value="1"/>
</dbReference>
<dbReference type="EC" id="3.2.1.-" evidence="3"/>
<dbReference type="Pfam" id="PF01341">
    <property type="entry name" value="Glyco_hydro_6"/>
    <property type="match status" value="1"/>
</dbReference>
<feature type="binding site" evidence="2">
    <location>
        <position position="348"/>
    </location>
    <ligand>
        <name>substrate</name>
    </ligand>
</feature>
<accession>A0A0A7PKM6</accession>
<feature type="binding site" evidence="2">
    <location>
        <position position="352"/>
    </location>
    <ligand>
        <name>substrate</name>
    </ligand>
</feature>
<evidence type="ECO:0000256" key="2">
    <source>
        <dbReference type="PIRSR" id="PIRSR001100-2"/>
    </source>
</evidence>
<dbReference type="KEGG" id="sphk:SKP52_07890"/>
<dbReference type="GO" id="GO:0004553">
    <property type="term" value="F:hydrolase activity, hydrolyzing O-glycosyl compounds"/>
    <property type="evidence" value="ECO:0007669"/>
    <property type="project" value="InterPro"/>
</dbReference>
<dbReference type="AlphaFoldDB" id="A0A0A7PKM6"/>
<keyword evidence="3" id="KW-0119">Carbohydrate metabolism</keyword>
<dbReference type="HOGENOM" id="CLU_015488_2_0_5"/>
<organism evidence="4 5">
    <name type="scientific">Sphingopyxis fribergensis</name>
    <dbReference type="NCBI Taxonomy" id="1515612"/>
    <lineage>
        <taxon>Bacteria</taxon>
        <taxon>Pseudomonadati</taxon>
        <taxon>Pseudomonadota</taxon>
        <taxon>Alphaproteobacteria</taxon>
        <taxon>Sphingomonadales</taxon>
        <taxon>Sphingomonadaceae</taxon>
        <taxon>Sphingopyxis</taxon>
    </lineage>
</organism>
<reference evidence="4 5" key="1">
    <citation type="journal article" date="2015" name="Int. J. Syst. Evol. Microbiol.">
        <title>Description of Sphingopyxis fribergensis sp. nov. - a soil bacterium with the ability to degrade styrene and phenylacetic acid.</title>
        <authorList>
            <person name="Oelschlagel M."/>
            <person name="Ruckert C."/>
            <person name="Kalinowski J."/>
            <person name="Schmidt G."/>
            <person name="Schlomann M."/>
            <person name="Tischler D."/>
        </authorList>
    </citation>
    <scope>NUCLEOTIDE SEQUENCE [LARGE SCALE GENOMIC DNA]</scope>
    <source>
        <strain evidence="4 5">Kp5.2</strain>
    </source>
</reference>
<feature type="binding site" evidence="2">
    <location>
        <position position="320"/>
    </location>
    <ligand>
        <name>substrate</name>
    </ligand>
</feature>
<dbReference type="PANTHER" id="PTHR34876">
    <property type="match status" value="1"/>
</dbReference>
<evidence type="ECO:0000256" key="3">
    <source>
        <dbReference type="RuleBase" id="RU361186"/>
    </source>
</evidence>
<keyword evidence="3" id="KW-0732">Signal</keyword>